<name>A0A174DAR2_9FIRM</name>
<sequence>MKRRFGTVIAMVLCFILTVVSVYADDGKDQNPDYVTDYYMIVQSTQGGVDIYDEADTQSVKLNDSKIPNGTAIHVLGEKNGADNKKWAYTQYHGMNGYVPMDDLDPASREEAANEEYRTFGGKDVDFEVKVHGNDGSVSVYNGPGEKFDQVSGTEGIADGTTVHIFQYVQGEDGTNWGKTDTDGVTQGWLNLDRDTDYVNENVSADAPEATGTSGNVPVAAVTPTPEATPTPKATSTPEVTPTEKATPTPEATPTEEATPTPEATPTEEATPTPEETETPASTEDKESDDKQSQKTSGKNVKADSGMKNPVIWISGIGIIVIIILLIYFLKKKK</sequence>
<evidence type="ECO:0000313" key="5">
    <source>
        <dbReference type="Proteomes" id="UP000095447"/>
    </source>
</evidence>
<dbReference type="AlphaFoldDB" id="A0A174DAR2"/>
<feature type="signal peptide" evidence="3">
    <location>
        <begin position="1"/>
        <end position="24"/>
    </location>
</feature>
<feature type="compositionally biased region" description="Low complexity" evidence="1">
    <location>
        <begin position="217"/>
        <end position="282"/>
    </location>
</feature>
<feature type="region of interest" description="Disordered" evidence="1">
    <location>
        <begin position="205"/>
        <end position="305"/>
    </location>
</feature>
<dbReference type="Proteomes" id="UP000095447">
    <property type="component" value="Unassembled WGS sequence"/>
</dbReference>
<evidence type="ECO:0000256" key="2">
    <source>
        <dbReference type="SAM" id="Phobius"/>
    </source>
</evidence>
<evidence type="ECO:0000313" key="4">
    <source>
        <dbReference type="EMBL" id="CUO21160.1"/>
    </source>
</evidence>
<keyword evidence="2" id="KW-0812">Transmembrane</keyword>
<reference evidence="4 5" key="1">
    <citation type="submission" date="2015-09" db="EMBL/GenBank/DDBJ databases">
        <authorList>
            <consortium name="Pathogen Informatics"/>
        </authorList>
    </citation>
    <scope>NUCLEOTIDE SEQUENCE [LARGE SCALE GENOMIC DNA]</scope>
    <source>
        <strain evidence="4 5">2789STDY5608838</strain>
    </source>
</reference>
<dbReference type="EMBL" id="CYZA01000013">
    <property type="protein sequence ID" value="CUO21160.1"/>
    <property type="molecule type" value="Genomic_DNA"/>
</dbReference>
<protein>
    <submittedName>
        <fullName evidence="4">Ribonucleases G and E</fullName>
    </submittedName>
</protein>
<keyword evidence="3" id="KW-0732">Signal</keyword>
<dbReference type="RefSeq" id="WP_055053732.1">
    <property type="nucleotide sequence ID" value="NZ_CYZA01000013.1"/>
</dbReference>
<accession>A0A174DAR2</accession>
<evidence type="ECO:0000256" key="1">
    <source>
        <dbReference type="SAM" id="MobiDB-lite"/>
    </source>
</evidence>
<keyword evidence="2" id="KW-0472">Membrane</keyword>
<evidence type="ECO:0000256" key="3">
    <source>
        <dbReference type="SAM" id="SignalP"/>
    </source>
</evidence>
<feature type="compositionally biased region" description="Basic and acidic residues" evidence="1">
    <location>
        <begin position="283"/>
        <end position="293"/>
    </location>
</feature>
<proteinExistence type="predicted"/>
<keyword evidence="2" id="KW-1133">Transmembrane helix</keyword>
<organism evidence="4 5">
    <name type="scientific">Blautia obeum</name>
    <dbReference type="NCBI Taxonomy" id="40520"/>
    <lineage>
        <taxon>Bacteria</taxon>
        <taxon>Bacillati</taxon>
        <taxon>Bacillota</taxon>
        <taxon>Clostridia</taxon>
        <taxon>Lachnospirales</taxon>
        <taxon>Lachnospiraceae</taxon>
        <taxon>Blautia</taxon>
    </lineage>
</organism>
<gene>
    <name evidence="4" type="ORF">ERS852395_02355</name>
</gene>
<feature type="chain" id="PRO_5008019885" evidence="3">
    <location>
        <begin position="25"/>
        <end position="334"/>
    </location>
</feature>
<feature type="transmembrane region" description="Helical" evidence="2">
    <location>
        <begin position="311"/>
        <end position="330"/>
    </location>
</feature>